<dbReference type="AlphaFoldDB" id="A0A1I5BC60"/>
<sequence>MSYFYSKTTGGFYPEAMKSDYPDWPADAIPVKDSDYEQLFEGQAKGKIITANESGYPVLSDPPPPTQEQLLAAAEYKRSKLMAEATQTIDTLQDAVDLDMATDDEKQSLASWKKYRVLLSRVDCTKPTWPERPD</sequence>
<protein>
    <submittedName>
        <fullName evidence="1">Virus tail fibre assembly protein, lambda gpK</fullName>
    </submittedName>
</protein>
<dbReference type="Pfam" id="PF02413">
    <property type="entry name" value="Caudo_TAP"/>
    <property type="match status" value="1"/>
</dbReference>
<proteinExistence type="predicted"/>
<organism evidence="1 2">
    <name type="scientific">Izhakiella capsodis</name>
    <dbReference type="NCBI Taxonomy" id="1367852"/>
    <lineage>
        <taxon>Bacteria</taxon>
        <taxon>Pseudomonadati</taxon>
        <taxon>Pseudomonadota</taxon>
        <taxon>Gammaproteobacteria</taxon>
        <taxon>Enterobacterales</taxon>
        <taxon>Erwiniaceae</taxon>
        <taxon>Izhakiella</taxon>
    </lineage>
</organism>
<dbReference type="Proteomes" id="UP000242222">
    <property type="component" value="Unassembled WGS sequence"/>
</dbReference>
<dbReference type="InterPro" id="IPR051220">
    <property type="entry name" value="TFA_Chaperone"/>
</dbReference>
<evidence type="ECO:0000313" key="1">
    <source>
        <dbReference type="EMBL" id="SFN72295.1"/>
    </source>
</evidence>
<dbReference type="OrthoDB" id="8596093at2"/>
<reference evidence="2" key="1">
    <citation type="submission" date="2016-10" db="EMBL/GenBank/DDBJ databases">
        <authorList>
            <person name="Varghese N."/>
            <person name="Submissions S."/>
        </authorList>
    </citation>
    <scope>NUCLEOTIDE SEQUENCE [LARGE SCALE GENOMIC DNA]</scope>
    <source>
        <strain evidence="2">N6PO6</strain>
    </source>
</reference>
<keyword evidence="2" id="KW-1185">Reference proteome</keyword>
<dbReference type="InterPro" id="IPR003458">
    <property type="entry name" value="Phage_T4_Gp38_tail_assem"/>
</dbReference>
<dbReference type="PANTHER" id="PTHR34413:SF2">
    <property type="entry name" value="PROPHAGE TAIL FIBER ASSEMBLY PROTEIN HOMOLOG TFAE-RELATED"/>
    <property type="match status" value="1"/>
</dbReference>
<dbReference type="EMBL" id="FOVC01000016">
    <property type="protein sequence ID" value="SFN72295.1"/>
    <property type="molecule type" value="Genomic_DNA"/>
</dbReference>
<dbReference type="STRING" id="1367852.SAMN05216516_1166"/>
<name>A0A1I5BC60_9GAMM</name>
<dbReference type="PANTHER" id="PTHR34413">
    <property type="entry name" value="PROPHAGE TAIL FIBER ASSEMBLY PROTEIN HOMOLOG TFAE-RELATED-RELATED"/>
    <property type="match status" value="1"/>
</dbReference>
<accession>A0A1I5BC60</accession>
<evidence type="ECO:0000313" key="2">
    <source>
        <dbReference type="Proteomes" id="UP000242222"/>
    </source>
</evidence>
<gene>
    <name evidence="1" type="ORF">SAMN05216516_1166</name>
</gene>
<dbReference type="RefSeq" id="WP_092879894.1">
    <property type="nucleotide sequence ID" value="NZ_FOVC01000016.1"/>
</dbReference>